<comment type="caution">
    <text evidence="3">The sequence shown here is derived from an EMBL/GenBank/DDBJ whole genome shotgun (WGS) entry which is preliminary data.</text>
</comment>
<reference evidence="3 4" key="1">
    <citation type="submission" date="2024-03" db="EMBL/GenBank/DDBJ databases">
        <title>Novel species of the genus Variovorax.</title>
        <authorList>
            <person name="Liu Q."/>
            <person name="Xin Y.-H."/>
        </authorList>
    </citation>
    <scope>NUCLEOTIDE SEQUENCE [LARGE SCALE GENOMIC DNA]</scope>
    <source>
        <strain evidence="3 4">KACC 18899</strain>
    </source>
</reference>
<keyword evidence="2" id="KW-1133">Transmembrane helix</keyword>
<keyword evidence="2" id="KW-0472">Membrane</keyword>
<keyword evidence="4" id="KW-1185">Reference proteome</keyword>
<dbReference type="EMBL" id="JBBKZU010000007">
    <property type="protein sequence ID" value="MEJ8813110.1"/>
    <property type="molecule type" value="Genomic_DNA"/>
</dbReference>
<sequence>MTFFTQLIHEGAWRQPTADLSSAGRGQGASNAESSSTPTTPVAFGDLFDLMRFSNGTAHGADVCEDCNTLNRRGACYCKTCMRKLPAYYTAANAGTPFVIWRRRERKESRSGAWDLAAVWVVLTSLVLMTAYIPVG</sequence>
<evidence type="ECO:0000313" key="3">
    <source>
        <dbReference type="EMBL" id="MEJ8813110.1"/>
    </source>
</evidence>
<feature type="region of interest" description="Disordered" evidence="1">
    <location>
        <begin position="18"/>
        <end position="40"/>
    </location>
</feature>
<feature type="compositionally biased region" description="Polar residues" evidence="1">
    <location>
        <begin position="28"/>
        <end position="40"/>
    </location>
</feature>
<gene>
    <name evidence="3" type="ORF">WKW77_18635</name>
</gene>
<evidence type="ECO:0000256" key="2">
    <source>
        <dbReference type="SAM" id="Phobius"/>
    </source>
</evidence>
<keyword evidence="2" id="KW-0812">Transmembrane</keyword>
<accession>A0ABU8VJB1</accession>
<dbReference type="RefSeq" id="WP_340358343.1">
    <property type="nucleotide sequence ID" value="NZ_JBBKZU010000007.1"/>
</dbReference>
<organism evidence="3 4">
    <name type="scientific">Variovorax ureilyticus</name>
    <dbReference type="NCBI Taxonomy" id="1836198"/>
    <lineage>
        <taxon>Bacteria</taxon>
        <taxon>Pseudomonadati</taxon>
        <taxon>Pseudomonadota</taxon>
        <taxon>Betaproteobacteria</taxon>
        <taxon>Burkholderiales</taxon>
        <taxon>Comamonadaceae</taxon>
        <taxon>Variovorax</taxon>
    </lineage>
</organism>
<feature type="transmembrane region" description="Helical" evidence="2">
    <location>
        <begin position="112"/>
        <end position="133"/>
    </location>
</feature>
<evidence type="ECO:0000256" key="1">
    <source>
        <dbReference type="SAM" id="MobiDB-lite"/>
    </source>
</evidence>
<proteinExistence type="predicted"/>
<protein>
    <submittedName>
        <fullName evidence="3">Uncharacterized protein</fullName>
    </submittedName>
</protein>
<name>A0ABU8VJB1_9BURK</name>
<dbReference type="Proteomes" id="UP001365846">
    <property type="component" value="Unassembled WGS sequence"/>
</dbReference>
<evidence type="ECO:0000313" key="4">
    <source>
        <dbReference type="Proteomes" id="UP001365846"/>
    </source>
</evidence>